<evidence type="ECO:0000256" key="7">
    <source>
        <dbReference type="SAM" id="Phobius"/>
    </source>
</evidence>
<organism evidence="8 9">
    <name type="scientific">Aureimonas populi</name>
    <dbReference type="NCBI Taxonomy" id="1701758"/>
    <lineage>
        <taxon>Bacteria</taxon>
        <taxon>Pseudomonadati</taxon>
        <taxon>Pseudomonadota</taxon>
        <taxon>Alphaproteobacteria</taxon>
        <taxon>Hyphomicrobiales</taxon>
        <taxon>Aurantimonadaceae</taxon>
        <taxon>Aureimonas</taxon>
    </lineage>
</organism>
<evidence type="ECO:0000256" key="1">
    <source>
        <dbReference type="ARBA" id="ARBA00004651"/>
    </source>
</evidence>
<evidence type="ECO:0000256" key="2">
    <source>
        <dbReference type="ARBA" id="ARBA00007430"/>
    </source>
</evidence>
<keyword evidence="6 7" id="KW-0472">Membrane</keyword>
<evidence type="ECO:0000313" key="9">
    <source>
        <dbReference type="Proteomes" id="UP001597371"/>
    </source>
</evidence>
<feature type="transmembrane region" description="Helical" evidence="7">
    <location>
        <begin position="454"/>
        <end position="480"/>
    </location>
</feature>
<name>A0ABW5CPV1_9HYPH</name>
<dbReference type="RefSeq" id="WP_209740170.1">
    <property type="nucleotide sequence ID" value="NZ_JBHUIJ010000028.1"/>
</dbReference>
<dbReference type="Proteomes" id="UP001597371">
    <property type="component" value="Unassembled WGS sequence"/>
</dbReference>
<dbReference type="PANTHER" id="PTHR30250">
    <property type="entry name" value="PST FAMILY PREDICTED COLANIC ACID TRANSPORTER"/>
    <property type="match status" value="1"/>
</dbReference>
<feature type="transmembrane region" description="Helical" evidence="7">
    <location>
        <begin position="53"/>
        <end position="72"/>
    </location>
</feature>
<feature type="transmembrane region" description="Helical" evidence="7">
    <location>
        <begin position="93"/>
        <end position="119"/>
    </location>
</feature>
<feature type="transmembrane region" description="Helical" evidence="7">
    <location>
        <begin position="125"/>
        <end position="145"/>
    </location>
</feature>
<dbReference type="EMBL" id="JBHUIJ010000028">
    <property type="protein sequence ID" value="MFD2239239.1"/>
    <property type="molecule type" value="Genomic_DNA"/>
</dbReference>
<keyword evidence="3" id="KW-1003">Cell membrane</keyword>
<dbReference type="Pfam" id="PF13440">
    <property type="entry name" value="Polysacc_synt_3"/>
    <property type="match status" value="1"/>
</dbReference>
<feature type="transmembrane region" description="Helical" evidence="7">
    <location>
        <begin position="332"/>
        <end position="349"/>
    </location>
</feature>
<evidence type="ECO:0000256" key="4">
    <source>
        <dbReference type="ARBA" id="ARBA00022692"/>
    </source>
</evidence>
<keyword evidence="5 7" id="KW-1133">Transmembrane helix</keyword>
<feature type="transmembrane region" description="Helical" evidence="7">
    <location>
        <begin position="182"/>
        <end position="201"/>
    </location>
</feature>
<comment type="similarity">
    <text evidence="2">Belongs to the polysaccharide synthase family.</text>
</comment>
<keyword evidence="4 7" id="KW-0812">Transmembrane</keyword>
<sequence>MGGNTTRFDPLPGSLARSVGRGAAVTGVAQAVKLACQIASVIVLSRLLLPHDFGIVAMAAPVLAFVALFQDLGLTQATIQKKGITHEEVNCLFWVNIGVSALLAGLLVLVAPAVAGFYAEPQAGVLVAAMGLQILVYGAGAQHYALLSRRMEFGKVAILESFAACAGLAVSIVWALADRTYWALYAGGLATALCTCIGLWAGSRWRPGLPRWVEGGGSLLNFGAGITGFNFANFFARNLDNVLIGRYWGNQELGLYDRAYKLLLFPLQQITNPLSKVMVPALSRLTDEPERYRHAYLRVAPILLLVALPGVAFAIATADLLIPFALGEQWRASAGIFQALGFAGLMQPLNNPSGWLFISQGRSGEFMRWGIFSALTSVAAFAVGLPYGAFGMAAAYAVSEYLRTPLLWLYLGRSGPVRAADMVRVAFPFVVGAHLAVGLLWLARPYLPDSPLVALLACGVLAYASVSAFALLFAPGRAVILDGAQMVRSRIPAFS</sequence>
<reference evidence="9" key="1">
    <citation type="journal article" date="2019" name="Int. J. Syst. Evol. Microbiol.">
        <title>The Global Catalogue of Microorganisms (GCM) 10K type strain sequencing project: providing services to taxonomists for standard genome sequencing and annotation.</title>
        <authorList>
            <consortium name="The Broad Institute Genomics Platform"/>
            <consortium name="The Broad Institute Genome Sequencing Center for Infectious Disease"/>
            <person name="Wu L."/>
            <person name="Ma J."/>
        </authorList>
    </citation>
    <scope>NUCLEOTIDE SEQUENCE [LARGE SCALE GENOMIC DNA]</scope>
    <source>
        <strain evidence="9">ZS-35-S2</strain>
    </source>
</reference>
<feature type="transmembrane region" description="Helical" evidence="7">
    <location>
        <begin position="423"/>
        <end position="442"/>
    </location>
</feature>
<feature type="transmembrane region" description="Helical" evidence="7">
    <location>
        <begin position="369"/>
        <end position="387"/>
    </location>
</feature>
<comment type="caution">
    <text evidence="8">The sequence shown here is derived from an EMBL/GenBank/DDBJ whole genome shotgun (WGS) entry which is preliminary data.</text>
</comment>
<evidence type="ECO:0000256" key="6">
    <source>
        <dbReference type="ARBA" id="ARBA00023136"/>
    </source>
</evidence>
<accession>A0ABW5CPV1</accession>
<evidence type="ECO:0000256" key="5">
    <source>
        <dbReference type="ARBA" id="ARBA00022989"/>
    </source>
</evidence>
<dbReference type="InterPro" id="IPR050833">
    <property type="entry name" value="Poly_Biosynth_Transport"/>
</dbReference>
<protein>
    <submittedName>
        <fullName evidence="8">Lipopolysaccharide biosynthesis protein</fullName>
    </submittedName>
</protein>
<evidence type="ECO:0000256" key="3">
    <source>
        <dbReference type="ARBA" id="ARBA00022475"/>
    </source>
</evidence>
<evidence type="ECO:0000313" key="8">
    <source>
        <dbReference type="EMBL" id="MFD2239239.1"/>
    </source>
</evidence>
<feature type="transmembrane region" description="Helical" evidence="7">
    <location>
        <begin position="302"/>
        <end position="326"/>
    </location>
</feature>
<keyword evidence="9" id="KW-1185">Reference proteome</keyword>
<feature type="transmembrane region" description="Helical" evidence="7">
    <location>
        <begin position="157"/>
        <end position="176"/>
    </location>
</feature>
<comment type="subcellular location">
    <subcellularLocation>
        <location evidence="1">Cell membrane</location>
        <topology evidence="1">Multi-pass membrane protein</topology>
    </subcellularLocation>
</comment>
<gene>
    <name evidence="8" type="ORF">ACFSKQ_17455</name>
</gene>
<proteinExistence type="inferred from homology"/>
<dbReference type="PANTHER" id="PTHR30250:SF10">
    <property type="entry name" value="LIPOPOLYSACCHARIDE BIOSYNTHESIS PROTEIN WZXC"/>
    <property type="match status" value="1"/>
</dbReference>
<dbReference type="CDD" id="cd13127">
    <property type="entry name" value="MATE_tuaB_like"/>
    <property type="match status" value="1"/>
</dbReference>